<evidence type="ECO:0000256" key="1">
    <source>
        <dbReference type="SAM" id="MobiDB-lite"/>
    </source>
</evidence>
<comment type="caution">
    <text evidence="2">The sequence shown here is derived from an EMBL/GenBank/DDBJ whole genome shotgun (WGS) entry which is preliminary data.</text>
</comment>
<sequence>MSDLRDVVASARTQAGTTLDPSRLYVRREPDAADPAGNAVRVVGVVDEFSGSEFLYTALVVESADYGSIPEEWATARVCFTIEDFTDEYREADASATAVLHAEQTIASKASTAEAEKRESPWAYVPTTQRRTGKARA</sequence>
<dbReference type="AlphaFoldDB" id="A0A2T4UDE0"/>
<name>A0A2T4UDE0_9ACTN</name>
<dbReference type="RefSeq" id="WP_107570562.1">
    <property type="nucleotide sequence ID" value="NZ_PYYB01000003.1"/>
</dbReference>
<accession>A0A2T4UDE0</accession>
<gene>
    <name evidence="2" type="ORF">C7Y72_17880</name>
</gene>
<feature type="region of interest" description="Disordered" evidence="1">
    <location>
        <begin position="110"/>
        <end position="137"/>
    </location>
</feature>
<evidence type="ECO:0000313" key="2">
    <source>
        <dbReference type="EMBL" id="PTL55519.1"/>
    </source>
</evidence>
<protein>
    <submittedName>
        <fullName evidence="2">Uncharacterized protein</fullName>
    </submittedName>
</protein>
<evidence type="ECO:0000313" key="3">
    <source>
        <dbReference type="Proteomes" id="UP000240739"/>
    </source>
</evidence>
<keyword evidence="3" id="KW-1185">Reference proteome</keyword>
<dbReference type="Proteomes" id="UP000240739">
    <property type="component" value="Unassembled WGS sequence"/>
</dbReference>
<proteinExistence type="predicted"/>
<dbReference type="EMBL" id="PYYB01000003">
    <property type="protein sequence ID" value="PTL55519.1"/>
    <property type="molecule type" value="Genomic_DNA"/>
</dbReference>
<organism evidence="2 3">
    <name type="scientific">Paraconexibacter algicola</name>
    <dbReference type="NCBI Taxonomy" id="2133960"/>
    <lineage>
        <taxon>Bacteria</taxon>
        <taxon>Bacillati</taxon>
        <taxon>Actinomycetota</taxon>
        <taxon>Thermoleophilia</taxon>
        <taxon>Solirubrobacterales</taxon>
        <taxon>Paraconexibacteraceae</taxon>
        <taxon>Paraconexibacter</taxon>
    </lineage>
</organism>
<reference evidence="2 3" key="1">
    <citation type="submission" date="2018-03" db="EMBL/GenBank/DDBJ databases">
        <title>Aquarubrobacter algicola gen. nov., sp. nov., a novel actinobacterium isolated from shallow eutrophic lake during the end of cyanobacterial harmful algal blooms.</title>
        <authorList>
            <person name="Chun S.J."/>
        </authorList>
    </citation>
    <scope>NUCLEOTIDE SEQUENCE [LARGE SCALE GENOMIC DNA]</scope>
    <source>
        <strain evidence="2 3">Seoho-28</strain>
    </source>
</reference>